<dbReference type="InterPro" id="IPR013783">
    <property type="entry name" value="Ig-like_fold"/>
</dbReference>
<dbReference type="Gene3D" id="2.60.40.10">
    <property type="entry name" value="Immunoglobulins"/>
    <property type="match status" value="2"/>
</dbReference>
<dbReference type="PANTHER" id="PTHR23279:SF36">
    <property type="entry name" value="DEFECTIVE PROBOSCIS EXTENSION RESPONSE 9, ISOFORM A"/>
    <property type="match status" value="1"/>
</dbReference>
<dbReference type="InterPro" id="IPR036179">
    <property type="entry name" value="Ig-like_dom_sf"/>
</dbReference>
<dbReference type="SMART" id="SM00408">
    <property type="entry name" value="IGc2"/>
    <property type="match status" value="1"/>
</dbReference>
<evidence type="ECO:0000313" key="2">
    <source>
        <dbReference type="Proteomes" id="UP000036681"/>
    </source>
</evidence>
<feature type="domain" description="Ig-like" evidence="1">
    <location>
        <begin position="19"/>
        <end position="125"/>
    </location>
</feature>
<dbReference type="PANTHER" id="PTHR23279">
    <property type="entry name" value="DEFECTIVE PROBOSCIS EXTENSION RESPONSE DPR -RELATED"/>
    <property type="match status" value="1"/>
</dbReference>
<dbReference type="InterPro" id="IPR003599">
    <property type="entry name" value="Ig_sub"/>
</dbReference>
<accession>A0A0M3I7Z7</accession>
<dbReference type="Proteomes" id="UP000036681">
    <property type="component" value="Unplaced"/>
</dbReference>
<dbReference type="InterPro" id="IPR003598">
    <property type="entry name" value="Ig_sub2"/>
</dbReference>
<dbReference type="GO" id="GO:0032589">
    <property type="term" value="C:neuron projection membrane"/>
    <property type="evidence" value="ECO:0007669"/>
    <property type="project" value="TreeGrafter"/>
</dbReference>
<dbReference type="InterPro" id="IPR007110">
    <property type="entry name" value="Ig-like_dom"/>
</dbReference>
<organism evidence="2 3">
    <name type="scientific">Ascaris lumbricoides</name>
    <name type="common">Giant roundworm</name>
    <dbReference type="NCBI Taxonomy" id="6252"/>
    <lineage>
        <taxon>Eukaryota</taxon>
        <taxon>Metazoa</taxon>
        <taxon>Ecdysozoa</taxon>
        <taxon>Nematoda</taxon>
        <taxon>Chromadorea</taxon>
        <taxon>Rhabditida</taxon>
        <taxon>Spirurina</taxon>
        <taxon>Ascaridomorpha</taxon>
        <taxon>Ascaridoidea</taxon>
        <taxon>Ascarididae</taxon>
        <taxon>Ascaris</taxon>
    </lineage>
</organism>
<proteinExistence type="predicted"/>
<keyword evidence="2" id="KW-1185">Reference proteome</keyword>
<dbReference type="Pfam" id="PF13927">
    <property type="entry name" value="Ig_3"/>
    <property type="match status" value="1"/>
</dbReference>
<dbReference type="SUPFAM" id="SSF48726">
    <property type="entry name" value="Immunoglobulin"/>
    <property type="match status" value="2"/>
</dbReference>
<dbReference type="SMART" id="SM00409">
    <property type="entry name" value="IG"/>
    <property type="match status" value="2"/>
</dbReference>
<evidence type="ECO:0000313" key="3">
    <source>
        <dbReference type="WBParaSite" id="ALUE_0001339601-mRNA-1"/>
    </source>
</evidence>
<dbReference type="PROSITE" id="PS50835">
    <property type="entry name" value="IG_LIKE"/>
    <property type="match status" value="2"/>
</dbReference>
<protein>
    <submittedName>
        <fullName evidence="3">Ig-like domain-containing protein</fullName>
    </submittedName>
</protein>
<dbReference type="InterPro" id="IPR037448">
    <property type="entry name" value="Zig-8"/>
</dbReference>
<dbReference type="WBParaSite" id="ALUE_0001339601-mRNA-1">
    <property type="protein sequence ID" value="ALUE_0001339601-mRNA-1"/>
    <property type="gene ID" value="ALUE_0001339601"/>
</dbReference>
<feature type="domain" description="Ig-like" evidence="1">
    <location>
        <begin position="146"/>
        <end position="247"/>
    </location>
</feature>
<sequence length="251" mass="28826">MEDKYKQCLMMERTDDETPRFRRHRIVQVTLHEPAYLHCIIPQFSHNLHKPIFRFHSKIIEVAWTRVSDEALLTAGESSFTSDPRFQVSVKSSNADWVLIIRRSEKSDTGCYLCEVNTEPKSTVYAVYLNVIDSLFFLKLCSISIPERTTRLMANMIGDEVLLNCTITVTNESNSLDDEVQWSRDGRPIDFSNSNKYISKVKRDSRTIIHTLRILGASSEDDGNYACRAVDAPESSHMLHVNSSKLTLFKK</sequence>
<evidence type="ECO:0000259" key="1">
    <source>
        <dbReference type="PROSITE" id="PS50835"/>
    </source>
</evidence>
<dbReference type="AlphaFoldDB" id="A0A0M3I7Z7"/>
<name>A0A0M3I7Z7_ASCLU</name>
<dbReference type="GO" id="GO:0050808">
    <property type="term" value="P:synapse organization"/>
    <property type="evidence" value="ECO:0007669"/>
    <property type="project" value="TreeGrafter"/>
</dbReference>
<reference evidence="3" key="1">
    <citation type="submission" date="2016-05" db="UniProtKB">
        <authorList>
            <consortium name="WormBaseParasite"/>
        </authorList>
    </citation>
    <scope>IDENTIFICATION</scope>
</reference>